<dbReference type="Proteomes" id="UP001458880">
    <property type="component" value="Unassembled WGS sequence"/>
</dbReference>
<evidence type="ECO:0000256" key="3">
    <source>
        <dbReference type="ARBA" id="ARBA00022833"/>
    </source>
</evidence>
<dbReference type="Pfam" id="PF00628">
    <property type="entry name" value="PHD"/>
    <property type="match status" value="1"/>
</dbReference>
<accession>A0AAW1JBF2</accession>
<dbReference type="SMART" id="SM00249">
    <property type="entry name" value="PHD"/>
    <property type="match status" value="1"/>
</dbReference>
<feature type="region of interest" description="Disordered" evidence="4">
    <location>
        <begin position="23"/>
        <end position="69"/>
    </location>
</feature>
<dbReference type="InterPro" id="IPR013083">
    <property type="entry name" value="Znf_RING/FYVE/PHD"/>
</dbReference>
<dbReference type="Gene3D" id="3.30.40.10">
    <property type="entry name" value="Zinc/RING finger domain, C3HC4 (zinc finger)"/>
    <property type="match status" value="1"/>
</dbReference>
<keyword evidence="3" id="KW-0862">Zinc</keyword>
<feature type="compositionally biased region" description="Low complexity" evidence="4">
    <location>
        <begin position="58"/>
        <end position="69"/>
    </location>
</feature>
<keyword evidence="7" id="KW-1185">Reference proteome</keyword>
<evidence type="ECO:0000313" key="7">
    <source>
        <dbReference type="Proteomes" id="UP001458880"/>
    </source>
</evidence>
<dbReference type="SUPFAM" id="SSF57903">
    <property type="entry name" value="FYVE/PHD zinc finger"/>
    <property type="match status" value="1"/>
</dbReference>
<dbReference type="InterPro" id="IPR019787">
    <property type="entry name" value="Znf_PHD-finger"/>
</dbReference>
<protein>
    <submittedName>
        <fullName evidence="6">PHD-finger</fullName>
    </submittedName>
</protein>
<evidence type="ECO:0000259" key="5">
    <source>
        <dbReference type="SMART" id="SM00249"/>
    </source>
</evidence>
<gene>
    <name evidence="6" type="ORF">QE152_g31142</name>
</gene>
<evidence type="ECO:0000313" key="6">
    <source>
        <dbReference type="EMBL" id="KAK9700579.1"/>
    </source>
</evidence>
<dbReference type="GO" id="GO:0008270">
    <property type="term" value="F:zinc ion binding"/>
    <property type="evidence" value="ECO:0007669"/>
    <property type="project" value="UniProtKB-KW"/>
</dbReference>
<feature type="compositionally biased region" description="Basic and acidic residues" evidence="4">
    <location>
        <begin position="45"/>
        <end position="54"/>
    </location>
</feature>
<feature type="region of interest" description="Disordered" evidence="4">
    <location>
        <begin position="119"/>
        <end position="154"/>
    </location>
</feature>
<dbReference type="InterPro" id="IPR011011">
    <property type="entry name" value="Znf_FYVE_PHD"/>
</dbReference>
<feature type="domain" description="Zinc finger PHD-type" evidence="5">
    <location>
        <begin position="163"/>
        <end position="205"/>
    </location>
</feature>
<comment type="caution">
    <text evidence="6">The sequence shown here is derived from an EMBL/GenBank/DDBJ whole genome shotgun (WGS) entry which is preliminary data.</text>
</comment>
<organism evidence="6 7">
    <name type="scientific">Popillia japonica</name>
    <name type="common">Japanese beetle</name>
    <dbReference type="NCBI Taxonomy" id="7064"/>
    <lineage>
        <taxon>Eukaryota</taxon>
        <taxon>Metazoa</taxon>
        <taxon>Ecdysozoa</taxon>
        <taxon>Arthropoda</taxon>
        <taxon>Hexapoda</taxon>
        <taxon>Insecta</taxon>
        <taxon>Pterygota</taxon>
        <taxon>Neoptera</taxon>
        <taxon>Endopterygota</taxon>
        <taxon>Coleoptera</taxon>
        <taxon>Polyphaga</taxon>
        <taxon>Scarabaeiformia</taxon>
        <taxon>Scarabaeidae</taxon>
        <taxon>Rutelinae</taxon>
        <taxon>Popillia</taxon>
    </lineage>
</organism>
<sequence length="205" mass="22631">MNGFKTTGIWPPNKDVYPDSAYAAAENLSEQPQNTPDIPICDPAKVPKDPKEPGTRNVPTTPTTSSMVSTSGLKITIQQISPIPSNSNCGKIKKAKGATKAILLTSSPYKEELLSAKERKRAQEERTAGNKAKRALKLLQKETPENPPAKKKKLNKQATEDWYCHICEEKSVEDMIQCLNCKVWAHDKCAGVNSGKKQFFCPECQ</sequence>
<evidence type="ECO:0000256" key="1">
    <source>
        <dbReference type="ARBA" id="ARBA00022723"/>
    </source>
</evidence>
<feature type="compositionally biased region" description="Basic and acidic residues" evidence="4">
    <location>
        <begin position="119"/>
        <end position="128"/>
    </location>
</feature>
<dbReference type="InterPro" id="IPR001965">
    <property type="entry name" value="Znf_PHD"/>
</dbReference>
<keyword evidence="2" id="KW-0863">Zinc-finger</keyword>
<evidence type="ECO:0000256" key="4">
    <source>
        <dbReference type="SAM" id="MobiDB-lite"/>
    </source>
</evidence>
<keyword evidence="1" id="KW-0479">Metal-binding</keyword>
<dbReference type="AlphaFoldDB" id="A0AAW1JBF2"/>
<reference evidence="6 7" key="1">
    <citation type="journal article" date="2024" name="BMC Genomics">
        <title>De novo assembly and annotation of Popillia japonica's genome with initial clues to its potential as an invasive pest.</title>
        <authorList>
            <person name="Cucini C."/>
            <person name="Boschi S."/>
            <person name="Funari R."/>
            <person name="Cardaioli E."/>
            <person name="Iannotti N."/>
            <person name="Marturano G."/>
            <person name="Paoli F."/>
            <person name="Bruttini M."/>
            <person name="Carapelli A."/>
            <person name="Frati F."/>
            <person name="Nardi F."/>
        </authorList>
    </citation>
    <scope>NUCLEOTIDE SEQUENCE [LARGE SCALE GENOMIC DNA]</scope>
    <source>
        <strain evidence="6">DMR45628</strain>
    </source>
</reference>
<name>A0AAW1JBF2_POPJA</name>
<proteinExistence type="predicted"/>
<dbReference type="EMBL" id="JASPKY010000434">
    <property type="protein sequence ID" value="KAK9700579.1"/>
    <property type="molecule type" value="Genomic_DNA"/>
</dbReference>
<evidence type="ECO:0000256" key="2">
    <source>
        <dbReference type="ARBA" id="ARBA00022771"/>
    </source>
</evidence>
<dbReference type="CDD" id="cd15489">
    <property type="entry name" value="PHD_SF"/>
    <property type="match status" value="1"/>
</dbReference>